<dbReference type="EMBL" id="JALN02000001">
    <property type="protein sequence ID" value="KDE99588.1"/>
    <property type="molecule type" value="Genomic_DNA"/>
</dbReference>
<proteinExistence type="predicted"/>
<protein>
    <recommendedName>
        <fullName evidence="3">Haloalkane dehalogenase</fullName>
    </recommendedName>
</protein>
<dbReference type="Gene3D" id="3.40.50.1820">
    <property type="entry name" value="alpha/beta hydrolase"/>
    <property type="match status" value="1"/>
</dbReference>
<dbReference type="InterPro" id="IPR029058">
    <property type="entry name" value="AB_hydrolase_fold"/>
</dbReference>
<comment type="caution">
    <text evidence="1">The sequence shown here is derived from an EMBL/GenBank/DDBJ whole genome shotgun (WGS) entry which is preliminary data.</text>
</comment>
<evidence type="ECO:0008006" key="3">
    <source>
        <dbReference type="Google" id="ProtNLM"/>
    </source>
</evidence>
<dbReference type="STRING" id="1440774.Y900_011715"/>
<accession>A0A064CLJ2</accession>
<evidence type="ECO:0000313" key="2">
    <source>
        <dbReference type="Proteomes" id="UP000022835"/>
    </source>
</evidence>
<reference evidence="1" key="1">
    <citation type="submission" date="2014-05" db="EMBL/GenBank/DDBJ databases">
        <title>Genome sequence of Mycobacterium aromaticivorans strain JS19b1T (= DSM 45407T).</title>
        <authorList>
            <person name="Kwak Y."/>
            <person name="Park G.-S."/>
            <person name="Li Q.X."/>
            <person name="Lee S.-E."/>
            <person name="Shin J.-H."/>
        </authorList>
    </citation>
    <scope>NUCLEOTIDE SEQUENCE [LARGE SCALE GENOMIC DNA]</scope>
    <source>
        <strain evidence="1">JS19b1</strain>
    </source>
</reference>
<name>A0A064CLJ2_9MYCO</name>
<sequence>MAGRAGKVGVFTFIQTLRTPGERFAEIPNFPYAPHYCELDDDEGGRLRVVWIDEGPEHADPILLLHGEPTWSFPYRTMIPVLIARGIGSSVRTWRVSGVGPGTSSRRMRAGHIVRFLA</sequence>
<gene>
    <name evidence="1" type="ORF">Y900_011715</name>
</gene>
<keyword evidence="2" id="KW-1185">Reference proteome</keyword>
<dbReference type="Proteomes" id="UP000022835">
    <property type="component" value="Unassembled WGS sequence"/>
</dbReference>
<evidence type="ECO:0000313" key="1">
    <source>
        <dbReference type="EMBL" id="KDE99588.1"/>
    </source>
</evidence>
<dbReference type="AlphaFoldDB" id="A0A064CLJ2"/>
<dbReference type="SUPFAM" id="SSF53474">
    <property type="entry name" value="alpha/beta-Hydrolases"/>
    <property type="match status" value="1"/>
</dbReference>
<dbReference type="eggNOG" id="COG2267">
    <property type="taxonomic scope" value="Bacteria"/>
</dbReference>
<organism evidence="1 2">
    <name type="scientific">Mycolicibacterium aromaticivorans JS19b1 = JCM 16368</name>
    <dbReference type="NCBI Taxonomy" id="1440774"/>
    <lineage>
        <taxon>Bacteria</taxon>
        <taxon>Bacillati</taxon>
        <taxon>Actinomycetota</taxon>
        <taxon>Actinomycetes</taxon>
        <taxon>Mycobacteriales</taxon>
        <taxon>Mycobacteriaceae</taxon>
        <taxon>Mycolicibacterium</taxon>
    </lineage>
</organism>